<feature type="compositionally biased region" description="Basic residues" evidence="1">
    <location>
        <begin position="22"/>
        <end position="32"/>
    </location>
</feature>
<sequence length="131" mass="14772">MRLGSNGIASSRGQHNQGSNGNKKRANDRRMGKRILGRYVLQNAPTDILCNQVKPLSRKERLEKLFSLLVGNRDGRALSPELQDIITEKNQVFVVEESELTQTSLVAHDIDTGDTRRIRQRKRPVPIGARD</sequence>
<name>A0A0N4VYV9_HAEPC</name>
<protein>
    <submittedName>
        <fullName evidence="4">DUF5681 domain-containing protein</fullName>
    </submittedName>
</protein>
<reference evidence="4" key="1">
    <citation type="submission" date="2017-02" db="UniProtKB">
        <authorList>
            <consortium name="WormBaseParasite"/>
        </authorList>
    </citation>
    <scope>IDENTIFICATION</scope>
</reference>
<evidence type="ECO:0000256" key="1">
    <source>
        <dbReference type="SAM" id="MobiDB-lite"/>
    </source>
</evidence>
<dbReference type="Proteomes" id="UP000268014">
    <property type="component" value="Unassembled WGS sequence"/>
</dbReference>
<dbReference type="EMBL" id="UZAF01005202">
    <property type="protein sequence ID" value="VDO14987.1"/>
    <property type="molecule type" value="Genomic_DNA"/>
</dbReference>
<evidence type="ECO:0000313" key="4">
    <source>
        <dbReference type="WBParaSite" id="HPLM_0000248001-mRNA-1"/>
    </source>
</evidence>
<organism evidence="4">
    <name type="scientific">Haemonchus placei</name>
    <name type="common">Barber's pole worm</name>
    <dbReference type="NCBI Taxonomy" id="6290"/>
    <lineage>
        <taxon>Eukaryota</taxon>
        <taxon>Metazoa</taxon>
        <taxon>Ecdysozoa</taxon>
        <taxon>Nematoda</taxon>
        <taxon>Chromadorea</taxon>
        <taxon>Rhabditida</taxon>
        <taxon>Rhabditina</taxon>
        <taxon>Rhabditomorpha</taxon>
        <taxon>Strongyloidea</taxon>
        <taxon>Trichostrongylidae</taxon>
        <taxon>Haemonchus</taxon>
    </lineage>
</organism>
<dbReference type="AlphaFoldDB" id="A0A0N4VYV9"/>
<dbReference type="OrthoDB" id="5874861at2759"/>
<proteinExistence type="predicted"/>
<accession>A0A0N4VYV9</accession>
<dbReference type="WBParaSite" id="HPLM_0000248001-mRNA-1">
    <property type="protein sequence ID" value="HPLM_0000248001-mRNA-1"/>
    <property type="gene ID" value="HPLM_0000248001"/>
</dbReference>
<evidence type="ECO:0000313" key="2">
    <source>
        <dbReference type="EMBL" id="VDO14987.1"/>
    </source>
</evidence>
<feature type="compositionally biased region" description="Polar residues" evidence="1">
    <location>
        <begin position="7"/>
        <end position="21"/>
    </location>
</feature>
<gene>
    <name evidence="2" type="ORF">HPLM_LOCUS2477</name>
</gene>
<reference evidence="2 3" key="2">
    <citation type="submission" date="2018-11" db="EMBL/GenBank/DDBJ databases">
        <authorList>
            <consortium name="Pathogen Informatics"/>
        </authorList>
    </citation>
    <scope>NUCLEOTIDE SEQUENCE [LARGE SCALE GENOMIC DNA]</scope>
    <source>
        <strain evidence="2 3">MHpl1</strain>
    </source>
</reference>
<feature type="region of interest" description="Disordered" evidence="1">
    <location>
        <begin position="1"/>
        <end position="32"/>
    </location>
</feature>
<keyword evidence="3" id="KW-1185">Reference proteome</keyword>
<evidence type="ECO:0000313" key="3">
    <source>
        <dbReference type="Proteomes" id="UP000268014"/>
    </source>
</evidence>